<dbReference type="Pfam" id="PF00389">
    <property type="entry name" value="2-Hacid_dh"/>
    <property type="match status" value="1"/>
</dbReference>
<proteinExistence type="inferred from homology"/>
<accession>A0ABQ7H223</accession>
<dbReference type="SUPFAM" id="SSF52283">
    <property type="entry name" value="Formate/glycerate dehydrogenase catalytic domain-like"/>
    <property type="match status" value="1"/>
</dbReference>
<keyword evidence="8" id="KW-1185">Reference proteome</keyword>
<dbReference type="InterPro" id="IPR036291">
    <property type="entry name" value="NAD(P)-bd_dom_sf"/>
</dbReference>
<comment type="similarity">
    <text evidence="3">Belongs to the D-isomer specific 2-hydroxyacid dehydrogenase family.</text>
</comment>
<dbReference type="InterPro" id="IPR006140">
    <property type="entry name" value="D-isomer_DH_NAD-bd"/>
</dbReference>
<reference evidence="7" key="1">
    <citation type="submission" date="2017-08" db="EMBL/GenBank/DDBJ databases">
        <authorList>
            <person name="Polle J.E."/>
            <person name="Barry K."/>
            <person name="Cushman J."/>
            <person name="Schmutz J."/>
            <person name="Tran D."/>
            <person name="Hathwaick L.T."/>
            <person name="Yim W.C."/>
            <person name="Jenkins J."/>
            <person name="Mckie-Krisberg Z.M."/>
            <person name="Prochnik S."/>
            <person name="Lindquist E."/>
            <person name="Dockter R.B."/>
            <person name="Adam C."/>
            <person name="Molina H."/>
            <person name="Bunkerborg J."/>
            <person name="Jin E."/>
            <person name="Buchheim M."/>
            <person name="Magnuson J."/>
        </authorList>
    </citation>
    <scope>NUCLEOTIDE SEQUENCE</scope>
    <source>
        <strain evidence="7">CCAP 19/18</strain>
    </source>
</reference>
<feature type="domain" description="D-isomer specific 2-hydroxyacid dehydrogenase catalytic" evidence="5">
    <location>
        <begin position="125"/>
        <end position="381"/>
    </location>
</feature>
<feature type="region of interest" description="Disordered" evidence="4">
    <location>
        <begin position="1"/>
        <end position="38"/>
    </location>
</feature>
<evidence type="ECO:0000256" key="3">
    <source>
        <dbReference type="RuleBase" id="RU003719"/>
    </source>
</evidence>
<feature type="domain" description="D-isomer specific 2-hydroxyacid dehydrogenase NAD-binding" evidence="6">
    <location>
        <begin position="178"/>
        <end position="350"/>
    </location>
</feature>
<dbReference type="CDD" id="cd05300">
    <property type="entry name" value="2-Hacid_dh_1"/>
    <property type="match status" value="1"/>
</dbReference>
<evidence type="ECO:0000256" key="2">
    <source>
        <dbReference type="ARBA" id="ARBA00023027"/>
    </source>
</evidence>
<evidence type="ECO:0000313" key="7">
    <source>
        <dbReference type="EMBL" id="KAF5840914.1"/>
    </source>
</evidence>
<evidence type="ECO:0000256" key="1">
    <source>
        <dbReference type="ARBA" id="ARBA00023002"/>
    </source>
</evidence>
<dbReference type="EMBL" id="MU069500">
    <property type="protein sequence ID" value="KAF5840914.1"/>
    <property type="molecule type" value="Genomic_DNA"/>
</dbReference>
<name>A0ABQ7H223_DUNSA</name>
<keyword evidence="1 3" id="KW-0560">Oxidoreductase</keyword>
<comment type="caution">
    <text evidence="7">The sequence shown here is derived from an EMBL/GenBank/DDBJ whole genome shotgun (WGS) entry which is preliminary data.</text>
</comment>
<dbReference type="Pfam" id="PF02826">
    <property type="entry name" value="2-Hacid_dh_C"/>
    <property type="match status" value="1"/>
</dbReference>
<keyword evidence="2" id="KW-0520">NAD</keyword>
<dbReference type="PANTHER" id="PTHR43333">
    <property type="entry name" value="2-HACID_DH_C DOMAIN-CONTAINING PROTEIN"/>
    <property type="match status" value="1"/>
</dbReference>
<dbReference type="InterPro" id="IPR006139">
    <property type="entry name" value="D-isomer_2_OHA_DH_cat_dom"/>
</dbReference>
<evidence type="ECO:0000256" key="4">
    <source>
        <dbReference type="SAM" id="MobiDB-lite"/>
    </source>
</evidence>
<dbReference type="SUPFAM" id="SSF51735">
    <property type="entry name" value="NAD(P)-binding Rossmann-fold domains"/>
    <property type="match status" value="1"/>
</dbReference>
<gene>
    <name evidence="7" type="ORF">DUNSADRAFT_15114</name>
</gene>
<evidence type="ECO:0000259" key="6">
    <source>
        <dbReference type="Pfam" id="PF02826"/>
    </source>
</evidence>
<dbReference type="PANTHER" id="PTHR43333:SF1">
    <property type="entry name" value="D-ISOMER SPECIFIC 2-HYDROXYACID DEHYDROGENASE NAD-BINDING DOMAIN-CONTAINING PROTEIN"/>
    <property type="match status" value="1"/>
</dbReference>
<organism evidence="7 8">
    <name type="scientific">Dunaliella salina</name>
    <name type="common">Green alga</name>
    <name type="synonym">Protococcus salinus</name>
    <dbReference type="NCBI Taxonomy" id="3046"/>
    <lineage>
        <taxon>Eukaryota</taxon>
        <taxon>Viridiplantae</taxon>
        <taxon>Chlorophyta</taxon>
        <taxon>core chlorophytes</taxon>
        <taxon>Chlorophyceae</taxon>
        <taxon>CS clade</taxon>
        <taxon>Chlamydomonadales</taxon>
        <taxon>Dunaliellaceae</taxon>
        <taxon>Dunaliella</taxon>
    </lineage>
</organism>
<sequence length="387" mass="42483">MLTGRVKSCRNNQALGRKDTSGRAHFHKRPRAPSADPSTAFASSLQRFIASESDMGAKILVLCSPTSPELNVLQQLPPGSEVVGVGRSLAELALSESQLADVDILAISGVGANAAKKADVQEVWPMLKGLKWIYSSSAGLENLLFPELIESPVLLTNAKGVYSNSLAEYALTACNWFAKDLPRLQRAKAARNWDPYEVEELRGKTMGVVGYGDIGQSCARLARAFKMHVVGLRRRAELSEKEKREGLVDAMYTPNQLTELMSRSDYVVMSTPYTPQTEKLVNAAAIAAMKPNAVFINVGRGKCVDEEALVEALRSRRIRGAGLDVFATEPLPAESELWGLDNVLMSPHCADRTKEFQIESLEFFVSNVRRWLAQEPLQNVVDKKAGY</sequence>
<dbReference type="Gene3D" id="3.40.50.720">
    <property type="entry name" value="NAD(P)-binding Rossmann-like Domain"/>
    <property type="match status" value="2"/>
</dbReference>
<evidence type="ECO:0000259" key="5">
    <source>
        <dbReference type="Pfam" id="PF00389"/>
    </source>
</evidence>
<dbReference type="Proteomes" id="UP000815325">
    <property type="component" value="Unassembled WGS sequence"/>
</dbReference>
<evidence type="ECO:0000313" key="8">
    <source>
        <dbReference type="Proteomes" id="UP000815325"/>
    </source>
</evidence>
<protein>
    <submittedName>
        <fullName evidence="7">D-isomer specific 2-hydroxyacid dehydrogenase</fullName>
    </submittedName>
</protein>